<name>A0A8I2AMJ6_9GAMM</name>
<keyword evidence="2 4" id="KW-0732">Signal</keyword>
<dbReference type="RefSeq" id="WP_210848551.1">
    <property type="nucleotide sequence ID" value="NZ_JAGKLY010000004.1"/>
</dbReference>
<dbReference type="Gene3D" id="2.60.40.1090">
    <property type="entry name" value="Fimbrial-type adhesion domain"/>
    <property type="match status" value="1"/>
</dbReference>
<protein>
    <submittedName>
        <fullName evidence="6">Fimbrial protein</fullName>
    </submittedName>
</protein>
<evidence type="ECO:0000259" key="5">
    <source>
        <dbReference type="Pfam" id="PF00419"/>
    </source>
</evidence>
<proteinExistence type="predicted"/>
<dbReference type="InterPro" id="IPR008966">
    <property type="entry name" value="Adhesion_dom_sf"/>
</dbReference>
<accession>A0A8I2AMJ6</accession>
<sequence>MRKLFSIHISTLLFAPSLLIAPFLMVPNTHASGIDTAWYNICFPDGAVTRYTLNLTGDIGSSFNKSGVELPSKFSWNDGKTYKIVCACIPGQSWDQTYYSTFYKGNNGPTTGHAPGWEKANEYIDVRTFVAIWNQNTGVTSMHEVPFRNVSNYTSEGVCPNTELNQFGRSRIRQTITSGGTGRMDLYIRKPFVGRTTFSIPDFYTMFANNEPHQNGPAIATIGISVDITAPQSCEINAGQSISIPFNDIPQRNFVAAGKGVMPAGVVPQSKTLSLKCSNMDAYANLDMRFIGTADPNSTTDGFSTDNKDIAIAIEGPNGRLTPTTGKLPLQLDANQNGSVTIKTYPFSSTGLAPALGKYSSIVTVRLDFR</sequence>
<evidence type="ECO:0000313" key="6">
    <source>
        <dbReference type="EMBL" id="MBQ0268994.1"/>
    </source>
</evidence>
<dbReference type="InterPro" id="IPR050263">
    <property type="entry name" value="Bact_Fimbrial_Adh_Pro"/>
</dbReference>
<dbReference type="EMBL" id="JAGKLY010000004">
    <property type="protein sequence ID" value="MBQ0268994.1"/>
    <property type="molecule type" value="Genomic_DNA"/>
</dbReference>
<dbReference type="PANTHER" id="PTHR33420">
    <property type="entry name" value="FIMBRIAL SUBUNIT ELFA-RELATED"/>
    <property type="match status" value="1"/>
</dbReference>
<comment type="subcellular location">
    <subcellularLocation>
        <location evidence="1">Fimbrium</location>
    </subcellularLocation>
</comment>
<feature type="chain" id="PRO_5041188552" evidence="4">
    <location>
        <begin position="32"/>
        <end position="370"/>
    </location>
</feature>
<dbReference type="Proteomes" id="UP000674270">
    <property type="component" value="Unassembled WGS sequence"/>
</dbReference>
<keyword evidence="3" id="KW-0281">Fimbrium</keyword>
<dbReference type="Pfam" id="PF00419">
    <property type="entry name" value="Fimbrial"/>
    <property type="match status" value="1"/>
</dbReference>
<feature type="domain" description="Fimbrial-type adhesion" evidence="5">
    <location>
        <begin position="224"/>
        <end position="369"/>
    </location>
</feature>
<dbReference type="GO" id="GO:0043709">
    <property type="term" value="P:cell adhesion involved in single-species biofilm formation"/>
    <property type="evidence" value="ECO:0007669"/>
    <property type="project" value="TreeGrafter"/>
</dbReference>
<evidence type="ECO:0000313" key="7">
    <source>
        <dbReference type="Proteomes" id="UP000674270"/>
    </source>
</evidence>
<dbReference type="GO" id="GO:0009289">
    <property type="term" value="C:pilus"/>
    <property type="evidence" value="ECO:0007669"/>
    <property type="project" value="UniProtKB-SubCell"/>
</dbReference>
<dbReference type="SUPFAM" id="SSF49401">
    <property type="entry name" value="Bacterial adhesins"/>
    <property type="match status" value="1"/>
</dbReference>
<comment type="caution">
    <text evidence="6">The sequence shown here is derived from an EMBL/GenBank/DDBJ whole genome shotgun (WGS) entry which is preliminary data.</text>
</comment>
<gene>
    <name evidence="6" type="ORF">J7T18_11870</name>
</gene>
<dbReference type="InterPro" id="IPR036937">
    <property type="entry name" value="Adhesion_dom_fimbrial_sf"/>
</dbReference>
<reference evidence="6" key="1">
    <citation type="submission" date="2021-03" db="EMBL/GenBank/DDBJ databases">
        <authorList>
            <person name="Stanton E."/>
        </authorList>
    </citation>
    <scope>NUCLEOTIDE SEQUENCE</scope>
    <source>
        <strain evidence="6">2020EL-00113</strain>
    </source>
</reference>
<dbReference type="PANTHER" id="PTHR33420:SF31">
    <property type="entry name" value="TYPE 1 FIMBRIN D-MANNOSE SPECIFIC ADHESIN"/>
    <property type="match status" value="1"/>
</dbReference>
<feature type="signal peptide" evidence="4">
    <location>
        <begin position="1"/>
        <end position="31"/>
    </location>
</feature>
<dbReference type="AlphaFoldDB" id="A0A8I2AMJ6"/>
<dbReference type="InterPro" id="IPR000259">
    <property type="entry name" value="Adhesion_dom_fimbrial"/>
</dbReference>
<evidence type="ECO:0000256" key="3">
    <source>
        <dbReference type="ARBA" id="ARBA00023263"/>
    </source>
</evidence>
<organism evidence="6 7">
    <name type="scientific">Providencia huaxiensis</name>
    <dbReference type="NCBI Taxonomy" id="2027290"/>
    <lineage>
        <taxon>Bacteria</taxon>
        <taxon>Pseudomonadati</taxon>
        <taxon>Pseudomonadota</taxon>
        <taxon>Gammaproteobacteria</taxon>
        <taxon>Enterobacterales</taxon>
        <taxon>Morganellaceae</taxon>
        <taxon>Providencia</taxon>
    </lineage>
</organism>
<evidence type="ECO:0000256" key="1">
    <source>
        <dbReference type="ARBA" id="ARBA00004561"/>
    </source>
</evidence>
<evidence type="ECO:0000256" key="4">
    <source>
        <dbReference type="SAM" id="SignalP"/>
    </source>
</evidence>
<evidence type="ECO:0000256" key="2">
    <source>
        <dbReference type="ARBA" id="ARBA00022729"/>
    </source>
</evidence>